<dbReference type="Gene3D" id="3.40.190.10">
    <property type="entry name" value="Periplasmic binding protein-like II"/>
    <property type="match status" value="2"/>
</dbReference>
<feature type="signal peptide" evidence="1">
    <location>
        <begin position="1"/>
        <end position="23"/>
    </location>
</feature>
<dbReference type="RefSeq" id="WP_055268379.1">
    <property type="nucleotide sequence ID" value="NZ_CABIXQ010000034.1"/>
</dbReference>
<evidence type="ECO:0000313" key="2">
    <source>
        <dbReference type="EMBL" id="CUP22877.1"/>
    </source>
</evidence>
<keyword evidence="1" id="KW-0732">Signal</keyword>
<evidence type="ECO:0000313" key="3">
    <source>
        <dbReference type="Proteomes" id="UP000095594"/>
    </source>
</evidence>
<name>A0A174LJW0_9CLOT</name>
<dbReference type="PANTHER" id="PTHR43649">
    <property type="entry name" value="ARABINOSE-BINDING PROTEIN-RELATED"/>
    <property type="match status" value="1"/>
</dbReference>
<dbReference type="EMBL" id="CYZX01000034">
    <property type="protein sequence ID" value="CUP22877.1"/>
    <property type="molecule type" value="Genomic_DNA"/>
</dbReference>
<gene>
    <name evidence="2" type="ORF">ERS852471_03239</name>
</gene>
<dbReference type="Proteomes" id="UP000095594">
    <property type="component" value="Unassembled WGS sequence"/>
</dbReference>
<evidence type="ECO:0000256" key="1">
    <source>
        <dbReference type="SAM" id="SignalP"/>
    </source>
</evidence>
<dbReference type="PROSITE" id="PS51257">
    <property type="entry name" value="PROKAR_LIPOPROTEIN"/>
    <property type="match status" value="1"/>
</dbReference>
<dbReference type="InterPro" id="IPR006059">
    <property type="entry name" value="SBP"/>
</dbReference>
<dbReference type="SUPFAM" id="SSF53850">
    <property type="entry name" value="Periplasmic binding protein-like II"/>
    <property type="match status" value="1"/>
</dbReference>
<dbReference type="InterPro" id="IPR050490">
    <property type="entry name" value="Bact_solute-bd_prot1"/>
</dbReference>
<accession>A0A174LJW0</accession>
<sequence length="432" mass="47437">MKMKKLMSILLAGCMAFSLTACGSKDNSGDTGSTNADASTGNDTTVSADSGELTYWSMWNNTEPQAKVIKEAIDAYTAETGIKVNVEWKGRDLGTVLQSALEAGEKIDFFDWDYQKIALEYADKVLNLEDMAKAVNYDDFAIKALPASVRRWAGSLVTIPYQPYTSGIFYNKAMFEEAGIEKEPQTWAEFLEVCQKLKDLGVAPLAQDDAYVDYAFGYHLARYAGQAEVENIAINGDWAENENVLKAAQDIVDLIEKGYFSEYAPGAYPEGENEVGYEEAAMLVNASWVPAEITNNTGCDLEWGMFNYPSVDGGKDPNTIANVGAQGFAINKNSENAQAAFDLIMKITTGEYDQKMALECGGIPADSRNEEWPEDLVGVRESFLALTETYDWNAGLNANPDVKETIKTNCLQLFEGKLTAQEFVDAMESATK</sequence>
<dbReference type="AlphaFoldDB" id="A0A174LJW0"/>
<reference evidence="2 3" key="1">
    <citation type="submission" date="2015-09" db="EMBL/GenBank/DDBJ databases">
        <authorList>
            <consortium name="Pathogen Informatics"/>
        </authorList>
    </citation>
    <scope>NUCLEOTIDE SEQUENCE [LARGE SCALE GENOMIC DNA]</scope>
    <source>
        <strain evidence="2 3">2789STDY5834856</strain>
    </source>
</reference>
<protein>
    <submittedName>
        <fullName evidence="2">Extracellular solute-binding protein</fullName>
    </submittedName>
</protein>
<dbReference type="PANTHER" id="PTHR43649:SF12">
    <property type="entry name" value="DIACETYLCHITOBIOSE BINDING PROTEIN DASA"/>
    <property type="match status" value="1"/>
</dbReference>
<organism evidence="2 3">
    <name type="scientific">Clostridium disporicum</name>
    <dbReference type="NCBI Taxonomy" id="84024"/>
    <lineage>
        <taxon>Bacteria</taxon>
        <taxon>Bacillati</taxon>
        <taxon>Bacillota</taxon>
        <taxon>Clostridia</taxon>
        <taxon>Eubacteriales</taxon>
        <taxon>Clostridiaceae</taxon>
        <taxon>Clostridium</taxon>
    </lineage>
</organism>
<feature type="chain" id="PRO_5039485562" evidence="1">
    <location>
        <begin position="24"/>
        <end position="432"/>
    </location>
</feature>
<proteinExistence type="predicted"/>
<dbReference type="Pfam" id="PF01547">
    <property type="entry name" value="SBP_bac_1"/>
    <property type="match status" value="1"/>
</dbReference>